<gene>
    <name evidence="2" type="ORF">ACFO4E_29710</name>
</gene>
<evidence type="ECO:0000256" key="1">
    <source>
        <dbReference type="SAM" id="Phobius"/>
    </source>
</evidence>
<sequence length="187" mass="19524">MAAQIAAAGGLPTTVRYAEVAVPGIAIGLVAGAFAAGVAALAGLPAVQTVTIAAALGIPLALLGAGYCVLLAMGRFGVGAVGPAALYWLVGFPLARLIDEYAVAQVLGHDSVLREPLLSFLLFQALLSIGFAIGFLWLHERLAPSWLIRIRGHNPVAADLVERYLNQVEALDRRRARAPRAGHRDTS</sequence>
<dbReference type="EMBL" id="JBHSFQ010000061">
    <property type="protein sequence ID" value="MFC4566052.1"/>
    <property type="molecule type" value="Genomic_DNA"/>
</dbReference>
<keyword evidence="1" id="KW-0472">Membrane</keyword>
<feature type="transmembrane region" description="Helical" evidence="1">
    <location>
        <begin position="50"/>
        <end position="70"/>
    </location>
</feature>
<reference evidence="3" key="1">
    <citation type="journal article" date="2019" name="Int. J. Syst. Evol. Microbiol.">
        <title>The Global Catalogue of Microorganisms (GCM) 10K type strain sequencing project: providing services to taxonomists for standard genome sequencing and annotation.</title>
        <authorList>
            <consortium name="The Broad Institute Genomics Platform"/>
            <consortium name="The Broad Institute Genome Sequencing Center for Infectious Disease"/>
            <person name="Wu L."/>
            <person name="Ma J."/>
        </authorList>
    </citation>
    <scope>NUCLEOTIDE SEQUENCE [LARGE SCALE GENOMIC DNA]</scope>
    <source>
        <strain evidence="3">XZYJ18</strain>
    </source>
</reference>
<keyword evidence="1" id="KW-1133">Transmembrane helix</keyword>
<feature type="transmembrane region" description="Helical" evidence="1">
    <location>
        <begin position="118"/>
        <end position="138"/>
    </location>
</feature>
<keyword evidence="1" id="KW-0812">Transmembrane</keyword>
<dbReference type="Proteomes" id="UP001595923">
    <property type="component" value="Unassembled WGS sequence"/>
</dbReference>
<dbReference type="RefSeq" id="WP_378580587.1">
    <property type="nucleotide sequence ID" value="NZ_JBHSFQ010000061.1"/>
</dbReference>
<feature type="transmembrane region" description="Helical" evidence="1">
    <location>
        <begin position="77"/>
        <end position="98"/>
    </location>
</feature>
<protein>
    <submittedName>
        <fullName evidence="2">Uncharacterized protein</fullName>
    </submittedName>
</protein>
<accession>A0ABV9E5Y0</accession>
<proteinExistence type="predicted"/>
<name>A0ABV9E5Y0_9ACTN</name>
<keyword evidence="3" id="KW-1185">Reference proteome</keyword>
<feature type="transmembrane region" description="Helical" evidence="1">
    <location>
        <begin position="20"/>
        <end position="44"/>
    </location>
</feature>
<comment type="caution">
    <text evidence="2">The sequence shown here is derived from an EMBL/GenBank/DDBJ whole genome shotgun (WGS) entry which is preliminary data.</text>
</comment>
<evidence type="ECO:0000313" key="3">
    <source>
        <dbReference type="Proteomes" id="UP001595923"/>
    </source>
</evidence>
<evidence type="ECO:0000313" key="2">
    <source>
        <dbReference type="EMBL" id="MFC4566052.1"/>
    </source>
</evidence>
<organism evidence="2 3">
    <name type="scientific">Nocardiopsis mangrovi</name>
    <dbReference type="NCBI Taxonomy" id="1179818"/>
    <lineage>
        <taxon>Bacteria</taxon>
        <taxon>Bacillati</taxon>
        <taxon>Actinomycetota</taxon>
        <taxon>Actinomycetes</taxon>
        <taxon>Streptosporangiales</taxon>
        <taxon>Nocardiopsidaceae</taxon>
        <taxon>Nocardiopsis</taxon>
    </lineage>
</organism>